<evidence type="ECO:0000313" key="1">
    <source>
        <dbReference type="EMBL" id="JAP96024.1"/>
    </source>
</evidence>
<organism evidence="1">
    <name type="scientific">Trepomonas sp. PC1</name>
    <dbReference type="NCBI Taxonomy" id="1076344"/>
    <lineage>
        <taxon>Eukaryota</taxon>
        <taxon>Metamonada</taxon>
        <taxon>Diplomonadida</taxon>
        <taxon>Hexamitidae</taxon>
        <taxon>Hexamitinae</taxon>
        <taxon>Trepomonas</taxon>
    </lineage>
</organism>
<dbReference type="AlphaFoldDB" id="A0A146KJK3"/>
<accession>A0A146KJK3</accession>
<sequence>KMFEKNRIVNFRQRPTLYWLGMFGDAMNYVLHQCIIRSNPQQEFYTIVHYQLCGMFVDSISRQQKTDTLSQQQNVQSTEISLNLNETLKKQIKRIVTTIMKSSFKNEQMQLKCQAWIKHSPMFESISQNVDNYQKEIEKQEAIKGQIIVHERDTYYNVSYERLLINLLETNQLKELDTTTKDMRDEYIKKQFKQQPQQGQQVPFVLQVSCFKMFMDKMTKKIKETKIDDAKIQDIYDWLQKFTLHLEQQEETSVKPKQLNQQLICQIIPLLNSIFPGKFQEFHGVFIPNNALFSCILNSIYENDESRVQDSDVLCKLFNNFYSDQPKVDCELEYSQPILRKIFEAYGIMSQLFPKIGPELILKQGILRRSVGESIVQEKKEIKQNGKLNCGDIALMAPLLLFQVQEYTPSSMAPGANLIFFDKNRNQEGN</sequence>
<feature type="non-terminal residue" evidence="1">
    <location>
        <position position="430"/>
    </location>
</feature>
<protein>
    <submittedName>
        <fullName evidence="1">Uncharacterized protein</fullName>
    </submittedName>
</protein>
<reference evidence="1" key="1">
    <citation type="submission" date="2015-07" db="EMBL/GenBank/DDBJ databases">
        <title>Adaptation to a free-living lifestyle via gene acquisitions in the diplomonad Trepomonas sp. PC1.</title>
        <authorList>
            <person name="Xu F."/>
            <person name="Jerlstrom-Hultqvist J."/>
            <person name="Kolisko M."/>
            <person name="Simpson A.G.B."/>
            <person name="Roger A.J."/>
            <person name="Svard S.G."/>
            <person name="Andersson J.O."/>
        </authorList>
    </citation>
    <scope>NUCLEOTIDE SEQUENCE</scope>
    <source>
        <strain evidence="1">PC1</strain>
    </source>
</reference>
<feature type="non-terminal residue" evidence="1">
    <location>
        <position position="1"/>
    </location>
</feature>
<name>A0A146KJK3_9EUKA</name>
<proteinExistence type="predicted"/>
<gene>
    <name evidence="1" type="ORF">TPC1_10783</name>
</gene>
<dbReference type="EMBL" id="GDID01000582">
    <property type="protein sequence ID" value="JAP96024.1"/>
    <property type="molecule type" value="Transcribed_RNA"/>
</dbReference>